<protein>
    <submittedName>
        <fullName evidence="2">Uncharacterized protein</fullName>
    </submittedName>
</protein>
<feature type="region of interest" description="Disordered" evidence="1">
    <location>
        <begin position="241"/>
        <end position="265"/>
    </location>
</feature>
<keyword evidence="3" id="KW-1185">Reference proteome</keyword>
<feature type="region of interest" description="Disordered" evidence="1">
    <location>
        <begin position="74"/>
        <end position="183"/>
    </location>
</feature>
<evidence type="ECO:0000256" key="1">
    <source>
        <dbReference type="SAM" id="MobiDB-lite"/>
    </source>
</evidence>
<reference evidence="2" key="1">
    <citation type="submission" date="2023-03" db="EMBL/GenBank/DDBJ databases">
        <title>Massive genome expansion in bonnet fungi (Mycena s.s.) driven by repeated elements and novel gene families across ecological guilds.</title>
        <authorList>
            <consortium name="Lawrence Berkeley National Laboratory"/>
            <person name="Harder C.B."/>
            <person name="Miyauchi S."/>
            <person name="Viragh M."/>
            <person name="Kuo A."/>
            <person name="Thoen E."/>
            <person name="Andreopoulos B."/>
            <person name="Lu D."/>
            <person name="Skrede I."/>
            <person name="Drula E."/>
            <person name="Henrissat B."/>
            <person name="Morin E."/>
            <person name="Kohler A."/>
            <person name="Barry K."/>
            <person name="LaButti K."/>
            <person name="Morin E."/>
            <person name="Salamov A."/>
            <person name="Lipzen A."/>
            <person name="Mereny Z."/>
            <person name="Hegedus B."/>
            <person name="Baldrian P."/>
            <person name="Stursova M."/>
            <person name="Weitz H."/>
            <person name="Taylor A."/>
            <person name="Grigoriev I.V."/>
            <person name="Nagy L.G."/>
            <person name="Martin F."/>
            <person name="Kauserud H."/>
        </authorList>
    </citation>
    <scope>NUCLEOTIDE SEQUENCE</scope>
    <source>
        <strain evidence="2">CBHHK200</strain>
    </source>
</reference>
<dbReference type="Proteomes" id="UP001218188">
    <property type="component" value="Unassembled WGS sequence"/>
</dbReference>
<feature type="compositionally biased region" description="Low complexity" evidence="1">
    <location>
        <begin position="97"/>
        <end position="107"/>
    </location>
</feature>
<dbReference type="EMBL" id="JARJCM010000366">
    <property type="protein sequence ID" value="KAJ7018017.1"/>
    <property type="molecule type" value="Genomic_DNA"/>
</dbReference>
<sequence>MSRCPLPFYPDPGQPQQPLAGQKLYLVMGRECDLPGAFVSWPSAGAQYNKFSSATLKTYSRWSEAESAWWAGCDRGEHGHPGQATTPMSPSSRTTGAVPAAASPSAARTVHSQRRGAQAATPVPLVIIASRTPSPVAPSTSNAHRSGARQPRSAAEAPPSPTKGKARAKGPARNTASAPASAPQGRMVYAVRALDDLTGGVVFSDYAAARAWYNEKQAAGLDPTMVTGHSLTTAVNFTERFPPEQQSAEGRRRRDYVDEENRARRKKVALSLQRAQERQTILENLAAARQGCEDESDHPSDESDLSRSTSSLASELEARWSYGDEWRYYRSDGEHGKT</sequence>
<feature type="region of interest" description="Disordered" evidence="1">
    <location>
        <begin position="289"/>
        <end position="312"/>
    </location>
</feature>
<proteinExistence type="predicted"/>
<feature type="compositionally biased region" description="Basic and acidic residues" evidence="1">
    <location>
        <begin position="249"/>
        <end position="262"/>
    </location>
</feature>
<feature type="compositionally biased region" description="Polar residues" evidence="1">
    <location>
        <begin position="83"/>
        <end position="95"/>
    </location>
</feature>
<organism evidence="2 3">
    <name type="scientific">Mycena alexandri</name>
    <dbReference type="NCBI Taxonomy" id="1745969"/>
    <lineage>
        <taxon>Eukaryota</taxon>
        <taxon>Fungi</taxon>
        <taxon>Dikarya</taxon>
        <taxon>Basidiomycota</taxon>
        <taxon>Agaricomycotina</taxon>
        <taxon>Agaricomycetes</taxon>
        <taxon>Agaricomycetidae</taxon>
        <taxon>Agaricales</taxon>
        <taxon>Marasmiineae</taxon>
        <taxon>Mycenaceae</taxon>
        <taxon>Mycena</taxon>
    </lineage>
</organism>
<dbReference type="AlphaFoldDB" id="A0AAD6RZT5"/>
<gene>
    <name evidence="2" type="ORF">C8F04DRAFT_1278420</name>
</gene>
<comment type="caution">
    <text evidence="2">The sequence shown here is derived from an EMBL/GenBank/DDBJ whole genome shotgun (WGS) entry which is preliminary data.</text>
</comment>
<evidence type="ECO:0000313" key="2">
    <source>
        <dbReference type="EMBL" id="KAJ7018017.1"/>
    </source>
</evidence>
<feature type="compositionally biased region" description="Polar residues" evidence="1">
    <location>
        <begin position="131"/>
        <end position="144"/>
    </location>
</feature>
<name>A0AAD6RZT5_9AGAR</name>
<evidence type="ECO:0000313" key="3">
    <source>
        <dbReference type="Proteomes" id="UP001218188"/>
    </source>
</evidence>
<accession>A0AAD6RZT5</accession>